<dbReference type="PROSITE" id="PS50889">
    <property type="entry name" value="S4"/>
    <property type="match status" value="1"/>
</dbReference>
<sequence length="633" mass="68906">MMPVAKMMTLYMAAVVALSLGIGTADALQVNVAATSVECFSVDAAKYQHGISLNYQIIRGVADALTAELTDGKQQVVYSNQGPSGKFISPIGEEGEHTVCFKNVVSAVGDVVNVVSAVGDVVVGFSLHADDPTHEVLSNADAAKIRQVQDMEDLVYELTTTLDTVKDKQAYMKAINVYHEQVITSTHNRIILWTCVEAIVLAVVSISQIAYLRRTLEEAGSFMDKLLRSSSSASTATPAVYCGFDPTADSLHLGNLLQGIALRHFQLAGFRPILLVGGATGRIGDPSGKSEERVLLTDDVVSHNASQLLRGLAPVVDFDCPRTGAMVLNNADWHSRMSAVDWMRDIGRHFRVNTMLTRESVKKRLDTEQGISFLEFSYQLFQAYDFLHLHRHHHCVAQLGGSDQWGNIVSGTELIRKSIGKDAFGVTLSLLTTASGEKYGKSAGNAVWLDANKTSVFDFYQYFLRADDRDVEQLLKSFTFLELDEISEIVHEHSKAPDRRLAQHLLADTITTTMHGADALKGAKDATALLFGKADDKNAVTLTAATVKTIAADAPLISLHRDQVVGQSLVDVAVRCAEARRLIKGGGVYLNQTRVTSDALMLTPADLVDDSILLLRVGRRNNYLVQIDSEASP</sequence>
<dbReference type="GO" id="GO:0005829">
    <property type="term" value="C:cytosol"/>
    <property type="evidence" value="ECO:0007669"/>
    <property type="project" value="TreeGrafter"/>
</dbReference>
<evidence type="ECO:0000256" key="10">
    <source>
        <dbReference type="RuleBase" id="RU361234"/>
    </source>
</evidence>
<evidence type="ECO:0000256" key="4">
    <source>
        <dbReference type="ARBA" id="ARBA00022840"/>
    </source>
</evidence>
<comment type="caution">
    <text evidence="13">The sequence shown here is derived from an EMBL/GenBank/DDBJ whole genome shotgun (WGS) entry which is preliminary data.</text>
</comment>
<dbReference type="FunFam" id="1.10.240.10:FF:000001">
    <property type="entry name" value="Tyrosine--tRNA ligase"/>
    <property type="match status" value="1"/>
</dbReference>
<dbReference type="GO" id="GO:0006437">
    <property type="term" value="P:tyrosyl-tRNA aminoacylation"/>
    <property type="evidence" value="ECO:0007669"/>
    <property type="project" value="InterPro"/>
</dbReference>
<comment type="catalytic activity">
    <reaction evidence="8 10">
        <text>tRNA(Tyr) + L-tyrosine + ATP = L-tyrosyl-tRNA(Tyr) + AMP + diphosphate + H(+)</text>
        <dbReference type="Rhea" id="RHEA:10220"/>
        <dbReference type="Rhea" id="RHEA-COMP:9706"/>
        <dbReference type="Rhea" id="RHEA-COMP:9707"/>
        <dbReference type="ChEBI" id="CHEBI:15378"/>
        <dbReference type="ChEBI" id="CHEBI:30616"/>
        <dbReference type="ChEBI" id="CHEBI:33019"/>
        <dbReference type="ChEBI" id="CHEBI:58315"/>
        <dbReference type="ChEBI" id="CHEBI:78442"/>
        <dbReference type="ChEBI" id="CHEBI:78536"/>
        <dbReference type="ChEBI" id="CHEBI:456215"/>
        <dbReference type="EC" id="6.1.1.1"/>
    </reaction>
</comment>
<accession>A0AAD5LCI6</accession>
<evidence type="ECO:0000256" key="7">
    <source>
        <dbReference type="ARBA" id="ARBA00033323"/>
    </source>
</evidence>
<reference evidence="13" key="1">
    <citation type="submission" date="2021-12" db="EMBL/GenBank/DDBJ databases">
        <title>Prjna785345.</title>
        <authorList>
            <person name="Rujirawat T."/>
            <person name="Krajaejun T."/>
        </authorList>
    </citation>
    <scope>NUCLEOTIDE SEQUENCE</scope>
    <source>
        <strain evidence="13">Pi057C3</strain>
    </source>
</reference>
<keyword evidence="4 10" id="KW-0067">ATP-binding</keyword>
<dbReference type="InterPro" id="IPR014729">
    <property type="entry name" value="Rossmann-like_a/b/a_fold"/>
</dbReference>
<evidence type="ECO:0000313" key="14">
    <source>
        <dbReference type="Proteomes" id="UP001209570"/>
    </source>
</evidence>
<dbReference type="EC" id="6.1.1.1" evidence="1 10"/>
<evidence type="ECO:0000256" key="8">
    <source>
        <dbReference type="ARBA" id="ARBA00048248"/>
    </source>
</evidence>
<dbReference type="Gene3D" id="1.10.240.10">
    <property type="entry name" value="Tyrosyl-Transfer RNA Synthetase"/>
    <property type="match status" value="1"/>
</dbReference>
<dbReference type="InterPro" id="IPR001412">
    <property type="entry name" value="aa-tRNA-synth_I_CS"/>
</dbReference>
<dbReference type="Proteomes" id="UP001209570">
    <property type="component" value="Unassembled WGS sequence"/>
</dbReference>
<keyword evidence="3 10" id="KW-0547">Nucleotide-binding</keyword>
<dbReference type="GO" id="GO:0004831">
    <property type="term" value="F:tyrosine-tRNA ligase activity"/>
    <property type="evidence" value="ECO:0007669"/>
    <property type="project" value="UniProtKB-EC"/>
</dbReference>
<dbReference type="GO" id="GO:0005524">
    <property type="term" value="F:ATP binding"/>
    <property type="evidence" value="ECO:0007669"/>
    <property type="project" value="UniProtKB-KW"/>
</dbReference>
<dbReference type="Gene3D" id="3.10.290.10">
    <property type="entry name" value="RNA-binding S4 domain"/>
    <property type="match status" value="1"/>
</dbReference>
<evidence type="ECO:0000256" key="6">
    <source>
        <dbReference type="ARBA" id="ARBA00023146"/>
    </source>
</evidence>
<evidence type="ECO:0000256" key="11">
    <source>
        <dbReference type="SAM" id="SignalP"/>
    </source>
</evidence>
<dbReference type="Gene3D" id="3.40.50.620">
    <property type="entry name" value="HUPs"/>
    <property type="match status" value="1"/>
</dbReference>
<dbReference type="GO" id="GO:0005739">
    <property type="term" value="C:mitochondrion"/>
    <property type="evidence" value="ECO:0007669"/>
    <property type="project" value="TreeGrafter"/>
</dbReference>
<organism evidence="13 14">
    <name type="scientific">Pythium insidiosum</name>
    <name type="common">Pythiosis disease agent</name>
    <dbReference type="NCBI Taxonomy" id="114742"/>
    <lineage>
        <taxon>Eukaryota</taxon>
        <taxon>Sar</taxon>
        <taxon>Stramenopiles</taxon>
        <taxon>Oomycota</taxon>
        <taxon>Peronosporomycetes</taxon>
        <taxon>Pythiales</taxon>
        <taxon>Pythiaceae</taxon>
        <taxon>Pythium</taxon>
    </lineage>
</organism>
<evidence type="ECO:0000313" key="13">
    <source>
        <dbReference type="EMBL" id="KAJ0393852.1"/>
    </source>
</evidence>
<dbReference type="HAMAP" id="MF_02006">
    <property type="entry name" value="Tyr_tRNA_synth_type1"/>
    <property type="match status" value="1"/>
</dbReference>
<dbReference type="InterPro" id="IPR002307">
    <property type="entry name" value="Tyr-tRNA-ligase"/>
</dbReference>
<evidence type="ECO:0000256" key="3">
    <source>
        <dbReference type="ARBA" id="ARBA00022741"/>
    </source>
</evidence>
<dbReference type="InterPro" id="IPR002305">
    <property type="entry name" value="aa-tRNA-synth_Ic"/>
</dbReference>
<keyword evidence="9" id="KW-0694">RNA-binding</keyword>
<dbReference type="PANTHER" id="PTHR11766:SF0">
    <property type="entry name" value="TYROSINE--TRNA LIGASE, MITOCHONDRIAL"/>
    <property type="match status" value="1"/>
</dbReference>
<dbReference type="InterPro" id="IPR036986">
    <property type="entry name" value="S4_RNA-bd_sf"/>
</dbReference>
<evidence type="ECO:0000256" key="9">
    <source>
        <dbReference type="PROSITE-ProRule" id="PRU00182"/>
    </source>
</evidence>
<dbReference type="EMBL" id="JAKCXM010000456">
    <property type="protein sequence ID" value="KAJ0393852.1"/>
    <property type="molecule type" value="Genomic_DNA"/>
</dbReference>
<feature type="domain" description="GOLD" evidence="12">
    <location>
        <begin position="27"/>
        <end position="217"/>
    </location>
</feature>
<dbReference type="InterPro" id="IPR024088">
    <property type="entry name" value="Tyr-tRNA-ligase_bac-type"/>
</dbReference>
<evidence type="ECO:0000256" key="1">
    <source>
        <dbReference type="ARBA" id="ARBA00013160"/>
    </source>
</evidence>
<dbReference type="Pfam" id="PF01105">
    <property type="entry name" value="EMP24_GP25L"/>
    <property type="match status" value="1"/>
</dbReference>
<dbReference type="SUPFAM" id="SSF52374">
    <property type="entry name" value="Nucleotidylyl transferase"/>
    <property type="match status" value="1"/>
</dbReference>
<keyword evidence="5 10" id="KW-0648">Protein biosynthesis</keyword>
<comment type="similarity">
    <text evidence="10">Belongs to the class-I aminoacyl-tRNA synthetase family.</text>
</comment>
<dbReference type="PROSITE" id="PS00178">
    <property type="entry name" value="AA_TRNA_LIGASE_I"/>
    <property type="match status" value="1"/>
</dbReference>
<keyword evidence="6 10" id="KW-0030">Aminoacyl-tRNA synthetase</keyword>
<evidence type="ECO:0000256" key="5">
    <source>
        <dbReference type="ARBA" id="ARBA00022917"/>
    </source>
</evidence>
<keyword evidence="2 10" id="KW-0436">Ligase</keyword>
<dbReference type="GO" id="GO:0003723">
    <property type="term" value="F:RNA binding"/>
    <property type="evidence" value="ECO:0007669"/>
    <property type="project" value="UniProtKB-KW"/>
</dbReference>
<keyword evidence="14" id="KW-1185">Reference proteome</keyword>
<name>A0AAD5LCI6_PYTIN</name>
<dbReference type="CDD" id="cd00805">
    <property type="entry name" value="TyrRS_core"/>
    <property type="match status" value="1"/>
</dbReference>
<proteinExistence type="inferred from homology"/>
<evidence type="ECO:0000259" key="12">
    <source>
        <dbReference type="SMART" id="SM01190"/>
    </source>
</evidence>
<dbReference type="AlphaFoldDB" id="A0AAD5LCI6"/>
<protein>
    <recommendedName>
        <fullName evidence="1 10">Tyrosine--tRNA ligase</fullName>
        <ecNumber evidence="1 10">6.1.1.1</ecNumber>
    </recommendedName>
    <alternativeName>
        <fullName evidence="7 10">Tyrosyl-tRNA synthetase</fullName>
    </alternativeName>
</protein>
<dbReference type="PANTHER" id="PTHR11766">
    <property type="entry name" value="TYROSYL-TRNA SYNTHETASE"/>
    <property type="match status" value="1"/>
</dbReference>
<dbReference type="InterPro" id="IPR024107">
    <property type="entry name" value="Tyr-tRNA-ligase_bac_1"/>
</dbReference>
<dbReference type="PRINTS" id="PR01040">
    <property type="entry name" value="TRNASYNTHTYR"/>
</dbReference>
<dbReference type="Pfam" id="PF00579">
    <property type="entry name" value="tRNA-synt_1b"/>
    <property type="match status" value="1"/>
</dbReference>
<dbReference type="InterPro" id="IPR009038">
    <property type="entry name" value="GOLD_dom"/>
</dbReference>
<keyword evidence="11" id="KW-0732">Signal</keyword>
<dbReference type="CDD" id="cd00165">
    <property type="entry name" value="S4"/>
    <property type="match status" value="1"/>
</dbReference>
<evidence type="ECO:0000256" key="2">
    <source>
        <dbReference type="ARBA" id="ARBA00022598"/>
    </source>
</evidence>
<dbReference type="SUPFAM" id="SSF55174">
    <property type="entry name" value="Alpha-L RNA-binding motif"/>
    <property type="match status" value="1"/>
</dbReference>
<gene>
    <name evidence="13" type="ORF">P43SY_001715</name>
</gene>
<feature type="signal peptide" evidence="11">
    <location>
        <begin position="1"/>
        <end position="27"/>
    </location>
</feature>
<feature type="chain" id="PRO_5042235033" description="Tyrosine--tRNA ligase" evidence="11">
    <location>
        <begin position="28"/>
        <end position="633"/>
    </location>
</feature>
<dbReference type="NCBIfam" id="TIGR00234">
    <property type="entry name" value="tyrS"/>
    <property type="match status" value="1"/>
</dbReference>
<dbReference type="SMART" id="SM01190">
    <property type="entry name" value="EMP24_GP25L"/>
    <property type="match status" value="1"/>
</dbReference>